<dbReference type="AlphaFoldDB" id="A0A7C9HYG2"/>
<proteinExistence type="predicted"/>
<comment type="caution">
    <text evidence="1">The sequence shown here is derived from an EMBL/GenBank/DDBJ whole genome shotgun (WGS) entry which is preliminary data.</text>
</comment>
<evidence type="ECO:0000313" key="2">
    <source>
        <dbReference type="Proteomes" id="UP000483286"/>
    </source>
</evidence>
<accession>A0A7C9HYG2</accession>
<dbReference type="Proteomes" id="UP000483286">
    <property type="component" value="Unassembled WGS sequence"/>
</dbReference>
<organism evidence="1 2">
    <name type="scientific">Deinococcus arboris</name>
    <dbReference type="NCBI Taxonomy" id="2682977"/>
    <lineage>
        <taxon>Bacteria</taxon>
        <taxon>Thermotogati</taxon>
        <taxon>Deinococcota</taxon>
        <taxon>Deinococci</taxon>
        <taxon>Deinococcales</taxon>
        <taxon>Deinococcaceae</taxon>
        <taxon>Deinococcus</taxon>
    </lineage>
</organism>
<dbReference type="EMBL" id="WQLB01000004">
    <property type="protein sequence ID" value="MVN86115.1"/>
    <property type="molecule type" value="Genomic_DNA"/>
</dbReference>
<sequence length="135" mass="14715">MLGPLLTLLVLLAGAAWWQSGARWRGALYCAEQPGQVWGVGPVPAGATPLCPESSSVRAEVRRGDTRIEQYLFADWQPETLLRLLEAGGFTRLSTRPDDGIQFEAVLTRGRERVLYIAEHRGGGTLVSLGSTPLR</sequence>
<protein>
    <submittedName>
        <fullName evidence="1">Uncharacterized protein</fullName>
    </submittedName>
</protein>
<evidence type="ECO:0000313" key="1">
    <source>
        <dbReference type="EMBL" id="MVN86115.1"/>
    </source>
</evidence>
<gene>
    <name evidence="1" type="ORF">GO986_04985</name>
</gene>
<reference evidence="1 2" key="1">
    <citation type="submission" date="2019-12" db="EMBL/GenBank/DDBJ databases">
        <title>Deinococcus sp. HMF7620 Genome sequencing and assembly.</title>
        <authorList>
            <person name="Kang H."/>
            <person name="Kim H."/>
            <person name="Joh K."/>
        </authorList>
    </citation>
    <scope>NUCLEOTIDE SEQUENCE [LARGE SCALE GENOMIC DNA]</scope>
    <source>
        <strain evidence="1 2">HMF7620</strain>
    </source>
</reference>
<name>A0A7C9HYG2_9DEIO</name>
<keyword evidence="2" id="KW-1185">Reference proteome</keyword>